<proteinExistence type="predicted"/>
<comment type="caution">
    <text evidence="1">The sequence shown here is derived from an EMBL/GenBank/DDBJ whole genome shotgun (WGS) entry which is preliminary data.</text>
</comment>
<sequence>MHILIAENVKLALPVLALDPTDTVAGFVADQIVKILPDPCAVASARQPEQPRLVDTARDLLAETVAEALGLGDSGMELAA</sequence>
<evidence type="ECO:0000313" key="2">
    <source>
        <dbReference type="Proteomes" id="UP000478148"/>
    </source>
</evidence>
<gene>
    <name evidence="1" type="ORF">ENC19_25205</name>
</gene>
<evidence type="ECO:0000313" key="1">
    <source>
        <dbReference type="EMBL" id="NGM15697.1"/>
    </source>
</evidence>
<dbReference type="AlphaFoldDB" id="A0A6M1LBV9"/>
<reference evidence="1 2" key="1">
    <citation type="submission" date="2020-02" db="EMBL/GenBank/DDBJ databases">
        <title>Draft Genome Sequence of Verrucosispora sp. Strain CWR15, Isolated from Gulf of Mexico Sponge.</title>
        <authorList>
            <person name="Kennedy S.J."/>
            <person name="Cella E."/>
            <person name="Azarian T."/>
            <person name="Baker B.J."/>
            <person name="Shaw L.N."/>
        </authorList>
    </citation>
    <scope>NUCLEOTIDE SEQUENCE [LARGE SCALE GENOMIC DNA]</scope>
    <source>
        <strain evidence="1 2">CWR15</strain>
    </source>
</reference>
<dbReference type="Proteomes" id="UP000478148">
    <property type="component" value="Unassembled WGS sequence"/>
</dbReference>
<protein>
    <submittedName>
        <fullName evidence="1">Uncharacterized protein</fullName>
    </submittedName>
</protein>
<accession>A0A6M1LBV9</accession>
<organism evidence="1 2">
    <name type="scientific">Verrucosispora sioxanthis</name>
    <dbReference type="NCBI Taxonomy" id="2499994"/>
    <lineage>
        <taxon>Bacteria</taxon>
        <taxon>Bacillati</taxon>
        <taxon>Actinomycetota</taxon>
        <taxon>Actinomycetes</taxon>
        <taxon>Micromonosporales</taxon>
        <taxon>Micromonosporaceae</taxon>
        <taxon>Micromonospora</taxon>
    </lineage>
</organism>
<dbReference type="RefSeq" id="WP_164449534.1">
    <property type="nucleotide sequence ID" value="NZ_SAIY01000010.1"/>
</dbReference>
<keyword evidence="2" id="KW-1185">Reference proteome</keyword>
<dbReference type="EMBL" id="SAIY01000010">
    <property type="protein sequence ID" value="NGM15697.1"/>
    <property type="molecule type" value="Genomic_DNA"/>
</dbReference>
<name>A0A6M1LBV9_9ACTN</name>